<dbReference type="EMBL" id="CP071595">
    <property type="protein sequence ID" value="QSY48410.1"/>
    <property type="molecule type" value="Genomic_DNA"/>
</dbReference>
<sequence>MRWQPNCDAMMCGMVLHVGVAALRRRRMQLRDSAGKVADGGDTVTSCLLLFYAAECALKERVLARRGLRDTSHLEPTHDLWKLAKDLGLPRHLGAALKGMKNCRTAGQPGVNVALADLHQAWRYGVKLHVEDEKKARGLLDELISWCEQD</sequence>
<accession>A0ABX7RJM6</accession>
<name>A0ABX7RJM6_9ACTN</name>
<gene>
    <name evidence="1" type="ORF">J3S04_25265</name>
</gene>
<protein>
    <recommendedName>
        <fullName evidence="3">HEPN domain-containing protein</fullName>
    </recommendedName>
</protein>
<proteinExistence type="predicted"/>
<reference evidence="1 2" key="1">
    <citation type="submission" date="2021-03" db="EMBL/GenBank/DDBJ databases">
        <title>Streptomyces strains.</title>
        <authorList>
            <person name="Lund M.B."/>
            <person name="Toerring T."/>
        </authorList>
    </citation>
    <scope>NUCLEOTIDE SEQUENCE [LARGE SCALE GENOMIC DNA]</scope>
    <source>
        <strain evidence="1 2">KCC S-1010</strain>
    </source>
</reference>
<dbReference type="Proteomes" id="UP000671836">
    <property type="component" value="Chromosome"/>
</dbReference>
<evidence type="ECO:0008006" key="3">
    <source>
        <dbReference type="Google" id="ProtNLM"/>
    </source>
</evidence>
<evidence type="ECO:0000313" key="1">
    <source>
        <dbReference type="EMBL" id="QSY48410.1"/>
    </source>
</evidence>
<evidence type="ECO:0000313" key="2">
    <source>
        <dbReference type="Proteomes" id="UP000671836"/>
    </source>
</evidence>
<dbReference type="RefSeq" id="WP_207555194.1">
    <property type="nucleotide sequence ID" value="NZ_CP071595.1"/>
</dbReference>
<keyword evidence="2" id="KW-1185">Reference proteome</keyword>
<organism evidence="1 2">
    <name type="scientific">Streptomyces griseocarneus</name>
    <dbReference type="NCBI Taxonomy" id="51201"/>
    <lineage>
        <taxon>Bacteria</taxon>
        <taxon>Bacillati</taxon>
        <taxon>Actinomycetota</taxon>
        <taxon>Actinomycetes</taxon>
        <taxon>Kitasatosporales</taxon>
        <taxon>Streptomycetaceae</taxon>
        <taxon>Streptomyces</taxon>
    </lineage>
</organism>